<dbReference type="Proteomes" id="UP000316213">
    <property type="component" value="Unassembled WGS sequence"/>
</dbReference>
<evidence type="ECO:0000313" key="2">
    <source>
        <dbReference type="EMBL" id="TWU03956.1"/>
    </source>
</evidence>
<dbReference type="EMBL" id="SJPM01000001">
    <property type="protein sequence ID" value="TWU03956.1"/>
    <property type="molecule type" value="Genomic_DNA"/>
</dbReference>
<evidence type="ECO:0008006" key="4">
    <source>
        <dbReference type="Google" id="ProtNLM"/>
    </source>
</evidence>
<organism evidence="2 3">
    <name type="scientific">Neorhodopirellula pilleata</name>
    <dbReference type="NCBI Taxonomy" id="2714738"/>
    <lineage>
        <taxon>Bacteria</taxon>
        <taxon>Pseudomonadati</taxon>
        <taxon>Planctomycetota</taxon>
        <taxon>Planctomycetia</taxon>
        <taxon>Pirellulales</taxon>
        <taxon>Pirellulaceae</taxon>
        <taxon>Neorhodopirellula</taxon>
    </lineage>
</organism>
<dbReference type="AlphaFoldDB" id="A0A5C6AXZ2"/>
<feature type="compositionally biased region" description="Polar residues" evidence="1">
    <location>
        <begin position="333"/>
        <end position="348"/>
    </location>
</feature>
<comment type="caution">
    <text evidence="2">The sequence shown here is derived from an EMBL/GenBank/DDBJ whole genome shotgun (WGS) entry which is preliminary data.</text>
</comment>
<feature type="region of interest" description="Disordered" evidence="1">
    <location>
        <begin position="330"/>
        <end position="360"/>
    </location>
</feature>
<gene>
    <name evidence="2" type="ORF">Pla100_08920</name>
</gene>
<name>A0A5C6AXZ2_9BACT</name>
<evidence type="ECO:0000256" key="1">
    <source>
        <dbReference type="SAM" id="MobiDB-lite"/>
    </source>
</evidence>
<protein>
    <recommendedName>
        <fullName evidence="4">DUF4292 domain-containing protein</fullName>
    </recommendedName>
</protein>
<sequence>MFRCFYSTVVNLVKDPVPDRSLTRSTIRTWRCVGLLVTRVVLTLVALAWTNGCSRSVPVSTAPPPPPIFDTTPDINALAAAINRTDAIRELSTNSASLDVLSMTAVPKLTANMHLQRERNFRLKASIPIIMGSGIDLGSNNNEFWFEVPEGMTQTLYYANHQQYASQLNRAILPVDPSWMIEAIGLARLDPQTVLSGPVTRTDGLIEVRSAIATPAGTYQRVCFIEPQAGYITHLFLYAPDQRLVAKSHATKHQYYESVNSVLPHAVKMELYPSTGPPLAIQLDVASYSVNQLLSGDPQLFAMPETRNRVDLLQISGLAMTPNAAAGSPWAQPITNASGPPTAYTANGPTGPPMRGIRYE</sequence>
<keyword evidence="3" id="KW-1185">Reference proteome</keyword>
<accession>A0A5C6AXZ2</accession>
<evidence type="ECO:0000313" key="3">
    <source>
        <dbReference type="Proteomes" id="UP000316213"/>
    </source>
</evidence>
<reference evidence="2 3" key="1">
    <citation type="submission" date="2019-02" db="EMBL/GenBank/DDBJ databases">
        <title>Deep-cultivation of Planctomycetes and their phenomic and genomic characterization uncovers novel biology.</title>
        <authorList>
            <person name="Wiegand S."/>
            <person name="Jogler M."/>
            <person name="Boedeker C."/>
            <person name="Pinto D."/>
            <person name="Vollmers J."/>
            <person name="Rivas-Marin E."/>
            <person name="Kohn T."/>
            <person name="Peeters S.H."/>
            <person name="Heuer A."/>
            <person name="Rast P."/>
            <person name="Oberbeckmann S."/>
            <person name="Bunk B."/>
            <person name="Jeske O."/>
            <person name="Meyerdierks A."/>
            <person name="Storesund J.E."/>
            <person name="Kallscheuer N."/>
            <person name="Luecker S."/>
            <person name="Lage O.M."/>
            <person name="Pohl T."/>
            <person name="Merkel B.J."/>
            <person name="Hornburger P."/>
            <person name="Mueller R.-W."/>
            <person name="Bruemmer F."/>
            <person name="Labrenz M."/>
            <person name="Spormann A.M."/>
            <person name="Op Den Camp H."/>
            <person name="Overmann J."/>
            <person name="Amann R."/>
            <person name="Jetten M.S.M."/>
            <person name="Mascher T."/>
            <person name="Medema M.H."/>
            <person name="Devos D.P."/>
            <person name="Kaster A.-K."/>
            <person name="Ovreas L."/>
            <person name="Rohde M."/>
            <person name="Galperin M.Y."/>
            <person name="Jogler C."/>
        </authorList>
    </citation>
    <scope>NUCLEOTIDE SEQUENCE [LARGE SCALE GENOMIC DNA]</scope>
    <source>
        <strain evidence="2 3">Pla100</strain>
    </source>
</reference>
<proteinExistence type="predicted"/>